<feature type="compositionally biased region" description="Low complexity" evidence="1">
    <location>
        <begin position="99"/>
        <end position="108"/>
    </location>
</feature>
<dbReference type="Proteomes" id="UP001309876">
    <property type="component" value="Unassembled WGS sequence"/>
</dbReference>
<evidence type="ECO:0000256" key="1">
    <source>
        <dbReference type="SAM" id="MobiDB-lite"/>
    </source>
</evidence>
<reference evidence="2 3" key="1">
    <citation type="submission" date="2023-08" db="EMBL/GenBank/DDBJ databases">
        <title>Black Yeasts Isolated from many extreme environments.</title>
        <authorList>
            <person name="Coleine C."/>
            <person name="Stajich J.E."/>
            <person name="Selbmann L."/>
        </authorList>
    </citation>
    <scope>NUCLEOTIDE SEQUENCE [LARGE SCALE GENOMIC DNA]</scope>
    <source>
        <strain evidence="2 3">CCFEE 5910</strain>
    </source>
</reference>
<comment type="caution">
    <text evidence="2">The sequence shown here is derived from an EMBL/GenBank/DDBJ whole genome shotgun (WGS) entry which is preliminary data.</text>
</comment>
<feature type="compositionally biased region" description="Basic and acidic residues" evidence="1">
    <location>
        <begin position="244"/>
        <end position="267"/>
    </location>
</feature>
<dbReference type="EMBL" id="JAVRRJ010000001">
    <property type="protein sequence ID" value="KAK5091536.1"/>
    <property type="molecule type" value="Genomic_DNA"/>
</dbReference>
<feature type="region of interest" description="Disordered" evidence="1">
    <location>
        <begin position="225"/>
        <end position="288"/>
    </location>
</feature>
<feature type="region of interest" description="Disordered" evidence="1">
    <location>
        <begin position="1"/>
        <end position="62"/>
    </location>
</feature>
<evidence type="ECO:0000313" key="3">
    <source>
        <dbReference type="Proteomes" id="UP001309876"/>
    </source>
</evidence>
<proteinExistence type="predicted"/>
<name>A0AAN7T9Q9_9EURO</name>
<gene>
    <name evidence="2" type="ORF">LTR05_001721</name>
</gene>
<keyword evidence="3" id="KW-1185">Reference proteome</keyword>
<accession>A0AAN7T9Q9</accession>
<protein>
    <submittedName>
        <fullName evidence="2">Uncharacterized protein</fullName>
    </submittedName>
</protein>
<sequence length="318" mass="36458">MSMEENTKKRRRVLLDDEEPRISLARIRNRSPTVEVEPTPQMPNAIDKEEHSSFQLDEEEVSWNDLSENDIVLLTSDPIPAPSNPLLQQHTDDGQAARSSLSSSPTSEGSRHLHVQSLKALSHPDYTPTHSSIEASTPRDYEQPSGFTEYAPQSRKSRAGRDRVSDVVTYPATQNVDAIALQEEFVGEHLLFNENDYEGSEANVLLNLRCDDTLQITQSIEIDFEDDDNTDHHGDYARGSGWQHSDHQRGHDAHDHFSGNQEERKGNEEDEDLYPRKKFPPLIPRNTLKHDQLLSRRPLQVLDRRTVSCPKYEHRYKY</sequence>
<organism evidence="2 3">
    <name type="scientific">Lithohypha guttulata</name>
    <dbReference type="NCBI Taxonomy" id="1690604"/>
    <lineage>
        <taxon>Eukaryota</taxon>
        <taxon>Fungi</taxon>
        <taxon>Dikarya</taxon>
        <taxon>Ascomycota</taxon>
        <taxon>Pezizomycotina</taxon>
        <taxon>Eurotiomycetes</taxon>
        <taxon>Chaetothyriomycetidae</taxon>
        <taxon>Chaetothyriales</taxon>
        <taxon>Trichomeriaceae</taxon>
        <taxon>Lithohypha</taxon>
    </lineage>
</organism>
<dbReference type="AlphaFoldDB" id="A0AAN7T9Q9"/>
<evidence type="ECO:0000313" key="2">
    <source>
        <dbReference type="EMBL" id="KAK5091536.1"/>
    </source>
</evidence>
<feature type="region of interest" description="Disordered" evidence="1">
    <location>
        <begin position="74"/>
        <end position="163"/>
    </location>
</feature>